<evidence type="ECO:0000313" key="3">
    <source>
        <dbReference type="EMBL" id="KNC72415.1"/>
    </source>
</evidence>
<keyword evidence="1" id="KW-0547">Nucleotide-binding</keyword>
<dbReference type="SUPFAM" id="SSF56112">
    <property type="entry name" value="Protein kinase-like (PK-like)"/>
    <property type="match status" value="1"/>
</dbReference>
<dbReference type="EMBL" id="KQ247087">
    <property type="protein sequence ID" value="KNC72415.1"/>
    <property type="molecule type" value="Genomic_DNA"/>
</dbReference>
<dbReference type="PROSITE" id="PS50011">
    <property type="entry name" value="PROTEIN_KINASE_DOM"/>
    <property type="match status" value="1"/>
</dbReference>
<proteinExistence type="predicted"/>
<keyword evidence="4" id="KW-1185">Reference proteome</keyword>
<dbReference type="AlphaFoldDB" id="A0A0L0F6S0"/>
<organism evidence="3 4">
    <name type="scientific">Sphaeroforma arctica JP610</name>
    <dbReference type="NCBI Taxonomy" id="667725"/>
    <lineage>
        <taxon>Eukaryota</taxon>
        <taxon>Ichthyosporea</taxon>
        <taxon>Ichthyophonida</taxon>
        <taxon>Sphaeroforma</taxon>
    </lineage>
</organism>
<name>A0A0L0F6S0_9EUKA</name>
<accession>A0A0L0F6S0</accession>
<feature type="binding site" evidence="1">
    <location>
        <position position="59"/>
    </location>
    <ligand>
        <name>ATP</name>
        <dbReference type="ChEBI" id="CHEBI:30616"/>
    </ligand>
</feature>
<protein>
    <recommendedName>
        <fullName evidence="2">Protein kinase domain-containing protein</fullName>
    </recommendedName>
</protein>
<dbReference type="InterPro" id="IPR017441">
    <property type="entry name" value="Protein_kinase_ATP_BS"/>
</dbReference>
<reference evidence="3 4" key="1">
    <citation type="submission" date="2011-02" db="EMBL/GenBank/DDBJ databases">
        <title>The Genome Sequence of Sphaeroforma arctica JP610.</title>
        <authorList>
            <consortium name="The Broad Institute Genome Sequencing Platform"/>
            <person name="Russ C."/>
            <person name="Cuomo C."/>
            <person name="Young S.K."/>
            <person name="Zeng Q."/>
            <person name="Gargeya S."/>
            <person name="Alvarado L."/>
            <person name="Berlin A."/>
            <person name="Chapman S.B."/>
            <person name="Chen Z."/>
            <person name="Freedman E."/>
            <person name="Gellesch M."/>
            <person name="Goldberg J."/>
            <person name="Griggs A."/>
            <person name="Gujja S."/>
            <person name="Heilman E."/>
            <person name="Heiman D."/>
            <person name="Howarth C."/>
            <person name="Mehta T."/>
            <person name="Neiman D."/>
            <person name="Pearson M."/>
            <person name="Roberts A."/>
            <person name="Saif S."/>
            <person name="Shea T."/>
            <person name="Shenoy N."/>
            <person name="Sisk P."/>
            <person name="Stolte C."/>
            <person name="Sykes S."/>
            <person name="White J."/>
            <person name="Yandava C."/>
            <person name="Burger G."/>
            <person name="Gray M.W."/>
            <person name="Holland P.W.H."/>
            <person name="King N."/>
            <person name="Lang F.B.F."/>
            <person name="Roger A.J."/>
            <person name="Ruiz-Trillo I."/>
            <person name="Haas B."/>
            <person name="Nusbaum C."/>
            <person name="Birren B."/>
        </authorList>
    </citation>
    <scope>NUCLEOTIDE SEQUENCE [LARGE SCALE GENOMIC DNA]</scope>
    <source>
        <strain evidence="3 4">JP610</strain>
    </source>
</reference>
<gene>
    <name evidence="3" type="ORF">SARC_15027</name>
</gene>
<evidence type="ECO:0000259" key="2">
    <source>
        <dbReference type="PROSITE" id="PS50011"/>
    </source>
</evidence>
<dbReference type="PROSITE" id="PS00107">
    <property type="entry name" value="PROTEIN_KINASE_ATP"/>
    <property type="match status" value="1"/>
</dbReference>
<dbReference type="OrthoDB" id="339325at2759"/>
<sequence length="67" mass="7350">MMRTAISKNNSNSIENVAFILDEDGLIDFADIEIKETLGSGNFGRVYKADYLGTDVAVKEVCIFAES</sequence>
<evidence type="ECO:0000313" key="4">
    <source>
        <dbReference type="Proteomes" id="UP000054560"/>
    </source>
</evidence>
<dbReference type="Proteomes" id="UP000054560">
    <property type="component" value="Unassembled WGS sequence"/>
</dbReference>
<dbReference type="GeneID" id="25915531"/>
<feature type="domain" description="Protein kinase" evidence="2">
    <location>
        <begin position="32"/>
        <end position="67"/>
    </location>
</feature>
<dbReference type="Gene3D" id="3.30.200.20">
    <property type="entry name" value="Phosphorylase Kinase, domain 1"/>
    <property type="match status" value="1"/>
</dbReference>
<dbReference type="InterPro" id="IPR000719">
    <property type="entry name" value="Prot_kinase_dom"/>
</dbReference>
<evidence type="ECO:0000256" key="1">
    <source>
        <dbReference type="PROSITE-ProRule" id="PRU10141"/>
    </source>
</evidence>
<dbReference type="RefSeq" id="XP_014146317.1">
    <property type="nucleotide sequence ID" value="XM_014290842.1"/>
</dbReference>
<keyword evidence="1" id="KW-0067">ATP-binding</keyword>
<dbReference type="InterPro" id="IPR011009">
    <property type="entry name" value="Kinase-like_dom_sf"/>
</dbReference>
<dbReference type="GO" id="GO:0005524">
    <property type="term" value="F:ATP binding"/>
    <property type="evidence" value="ECO:0007669"/>
    <property type="project" value="UniProtKB-UniRule"/>
</dbReference>
<dbReference type="GO" id="GO:0004672">
    <property type="term" value="F:protein kinase activity"/>
    <property type="evidence" value="ECO:0007669"/>
    <property type="project" value="InterPro"/>
</dbReference>